<keyword evidence="21" id="KW-1185">Reference proteome</keyword>
<dbReference type="SUPFAM" id="SSF52540">
    <property type="entry name" value="P-loop containing nucleoside triphosphate hydrolases"/>
    <property type="match status" value="1"/>
</dbReference>
<dbReference type="InterPro" id="IPR027417">
    <property type="entry name" value="P-loop_NTPase"/>
</dbReference>
<comment type="caution">
    <text evidence="20">The sequence shown here is derived from an EMBL/GenBank/DDBJ whole genome shotgun (WGS) entry which is preliminary data.</text>
</comment>
<feature type="binding site" evidence="19">
    <location>
        <begin position="38"/>
        <end position="40"/>
    </location>
    <ligand>
        <name>GTP</name>
        <dbReference type="ChEBI" id="CHEBI:37565"/>
    </ligand>
</feature>
<dbReference type="GO" id="GO:0009236">
    <property type="term" value="P:cobalamin biosynthetic process"/>
    <property type="evidence" value="ECO:0007669"/>
    <property type="project" value="UniProtKB-UniPathway"/>
</dbReference>
<keyword evidence="14" id="KW-0067">ATP-binding</keyword>
<dbReference type="RefSeq" id="WP_130418262.1">
    <property type="nucleotide sequence ID" value="NZ_SHKW01000001.1"/>
</dbReference>
<comment type="similarity">
    <text evidence="7">Belongs to the CobU/CobP family.</text>
</comment>
<comment type="catalytic activity">
    <reaction evidence="2">
        <text>adenosylcob(III)inamide phosphate + GTP + H(+) = adenosylcob(III)inamide-GDP + diphosphate</text>
        <dbReference type="Rhea" id="RHEA:22712"/>
        <dbReference type="ChEBI" id="CHEBI:15378"/>
        <dbReference type="ChEBI" id="CHEBI:33019"/>
        <dbReference type="ChEBI" id="CHEBI:37565"/>
        <dbReference type="ChEBI" id="CHEBI:58502"/>
        <dbReference type="ChEBI" id="CHEBI:60487"/>
        <dbReference type="EC" id="2.7.7.62"/>
    </reaction>
</comment>
<dbReference type="Pfam" id="PF02283">
    <property type="entry name" value="CobU"/>
    <property type="match status" value="1"/>
</dbReference>
<dbReference type="PANTHER" id="PTHR34848:SF1">
    <property type="entry name" value="BIFUNCTIONAL ADENOSYLCOBALAMIN BIOSYNTHESIS PROTEIN COBU"/>
    <property type="match status" value="1"/>
</dbReference>
<feature type="binding site" evidence="19">
    <location>
        <begin position="14"/>
        <end position="21"/>
    </location>
    <ligand>
        <name>GTP</name>
        <dbReference type="ChEBI" id="CHEBI:37565"/>
    </ligand>
</feature>
<dbReference type="GO" id="GO:0005525">
    <property type="term" value="F:GTP binding"/>
    <property type="evidence" value="ECO:0007669"/>
    <property type="project" value="UniProtKB-KW"/>
</dbReference>
<dbReference type="GO" id="GO:0005524">
    <property type="term" value="F:ATP binding"/>
    <property type="evidence" value="ECO:0007669"/>
    <property type="project" value="UniProtKB-KW"/>
</dbReference>
<keyword evidence="11 20" id="KW-0808">Transferase</keyword>
<dbReference type="Gene3D" id="3.40.50.300">
    <property type="entry name" value="P-loop containing nucleotide triphosphate hydrolases"/>
    <property type="match status" value="1"/>
</dbReference>
<keyword evidence="10" id="KW-0169">Cobalamin biosynthesis</keyword>
<dbReference type="PIRSF" id="PIRSF006135">
    <property type="entry name" value="CobU"/>
    <property type="match status" value="1"/>
</dbReference>
<protein>
    <recommendedName>
        <fullName evidence="16">Adenosylcobinamide kinase</fullName>
        <ecNumber evidence="8">2.7.1.156</ecNumber>
        <ecNumber evidence="9">2.7.7.62</ecNumber>
    </recommendedName>
    <alternativeName>
        <fullName evidence="17">Adenosylcobinamide-phosphate guanylyltransferase</fullName>
    </alternativeName>
</protein>
<evidence type="ECO:0000256" key="7">
    <source>
        <dbReference type="ARBA" id="ARBA00007490"/>
    </source>
</evidence>
<name>A0A4Q7YT48_9BACT</name>
<sequence length="186" mass="20368">MQKNQGNSVILVLGGVRSGKSRYAQQLAEHCSRVTFVATAERRDDEEMHRKIERHRADRPAHWTTVEEPIALVRVIQTSEDNCDAILIDCLTLFGANLMEAYGSNKAGLEACIEDLCAALKTTSRKVILVSNEVGSGVVPAYALGRRFRDVVGEINQRVATVADTVLLMVAGLPLILKGSLEGDHR</sequence>
<dbReference type="UniPathway" id="UPA00148">
    <property type="reaction ID" value="UER00236"/>
</dbReference>
<accession>A0A4Q7YT48</accession>
<feature type="binding site" evidence="19">
    <location>
        <position position="67"/>
    </location>
    <ligand>
        <name>GTP</name>
        <dbReference type="ChEBI" id="CHEBI:37565"/>
    </ligand>
</feature>
<evidence type="ECO:0000256" key="3">
    <source>
        <dbReference type="ARBA" id="ARBA00001522"/>
    </source>
</evidence>
<comment type="catalytic activity">
    <reaction evidence="3">
        <text>adenosylcob(III)inamide + GTP = adenosylcob(III)inamide phosphate + GDP + H(+)</text>
        <dbReference type="Rhea" id="RHEA:15765"/>
        <dbReference type="ChEBI" id="CHEBI:2480"/>
        <dbReference type="ChEBI" id="CHEBI:15378"/>
        <dbReference type="ChEBI" id="CHEBI:37565"/>
        <dbReference type="ChEBI" id="CHEBI:58189"/>
        <dbReference type="ChEBI" id="CHEBI:58502"/>
        <dbReference type="EC" id="2.7.1.156"/>
    </reaction>
</comment>
<evidence type="ECO:0000256" key="14">
    <source>
        <dbReference type="ARBA" id="ARBA00022840"/>
    </source>
</evidence>
<evidence type="ECO:0000256" key="5">
    <source>
        <dbReference type="ARBA" id="ARBA00004692"/>
    </source>
</evidence>
<keyword evidence="12 19" id="KW-0547">Nucleotide-binding</keyword>
<keyword evidence="13 20" id="KW-0418">Kinase</keyword>
<comment type="pathway">
    <text evidence="5">Cofactor biosynthesis; adenosylcobalamin biosynthesis; adenosylcobalamin from cob(II)yrinate a,c-diamide: step 6/7.</text>
</comment>
<organism evidence="20 21">
    <name type="scientific">Edaphobacter modestus</name>
    <dbReference type="NCBI Taxonomy" id="388466"/>
    <lineage>
        <taxon>Bacteria</taxon>
        <taxon>Pseudomonadati</taxon>
        <taxon>Acidobacteriota</taxon>
        <taxon>Terriglobia</taxon>
        <taxon>Terriglobales</taxon>
        <taxon>Acidobacteriaceae</taxon>
        <taxon>Edaphobacter</taxon>
    </lineage>
</organism>
<evidence type="ECO:0000256" key="9">
    <source>
        <dbReference type="ARBA" id="ARBA00012523"/>
    </source>
</evidence>
<feature type="binding site" evidence="19">
    <location>
        <position position="89"/>
    </location>
    <ligand>
        <name>GTP</name>
        <dbReference type="ChEBI" id="CHEBI:37565"/>
    </ligand>
</feature>
<keyword evidence="15 19" id="KW-0342">GTP-binding</keyword>
<dbReference type="NCBIfam" id="NF004469">
    <property type="entry name" value="PRK05800.1"/>
    <property type="match status" value="1"/>
</dbReference>
<feature type="active site" description="GMP-histidine intermediate" evidence="18">
    <location>
        <position position="55"/>
    </location>
</feature>
<evidence type="ECO:0000256" key="15">
    <source>
        <dbReference type="ARBA" id="ARBA00023134"/>
    </source>
</evidence>
<dbReference type="OrthoDB" id="9799422at2"/>
<evidence type="ECO:0000256" key="12">
    <source>
        <dbReference type="ARBA" id="ARBA00022741"/>
    </source>
</evidence>
<dbReference type="EC" id="2.7.1.156" evidence="8"/>
<evidence type="ECO:0000256" key="11">
    <source>
        <dbReference type="ARBA" id="ARBA00022679"/>
    </source>
</evidence>
<evidence type="ECO:0000256" key="13">
    <source>
        <dbReference type="ARBA" id="ARBA00022777"/>
    </source>
</evidence>
<reference evidence="20 21" key="1">
    <citation type="submission" date="2019-02" db="EMBL/GenBank/DDBJ databases">
        <title>Genomic Encyclopedia of Archaeal and Bacterial Type Strains, Phase II (KMG-II): from individual species to whole genera.</title>
        <authorList>
            <person name="Goeker M."/>
        </authorList>
    </citation>
    <scope>NUCLEOTIDE SEQUENCE [LARGE SCALE GENOMIC DNA]</scope>
    <source>
        <strain evidence="20 21">DSM 18101</strain>
    </source>
</reference>
<evidence type="ECO:0000256" key="1">
    <source>
        <dbReference type="ARBA" id="ARBA00000312"/>
    </source>
</evidence>
<keyword evidence="20" id="KW-0548">Nucleotidyltransferase</keyword>
<evidence type="ECO:0000256" key="6">
    <source>
        <dbReference type="ARBA" id="ARBA00005159"/>
    </source>
</evidence>
<dbReference type="InterPro" id="IPR003203">
    <property type="entry name" value="CobU/CobP"/>
</dbReference>
<evidence type="ECO:0000256" key="10">
    <source>
        <dbReference type="ARBA" id="ARBA00022573"/>
    </source>
</evidence>
<comment type="pathway">
    <text evidence="6">Cofactor biosynthesis; adenosylcobalamin biosynthesis; adenosylcobalamin from cob(II)yrinate a,c-diamide: step 5/7.</text>
</comment>
<dbReference type="GO" id="GO:0043752">
    <property type="term" value="F:adenosylcobinamide kinase activity"/>
    <property type="evidence" value="ECO:0007669"/>
    <property type="project" value="UniProtKB-EC"/>
</dbReference>
<evidence type="ECO:0000313" key="21">
    <source>
        <dbReference type="Proteomes" id="UP000292958"/>
    </source>
</evidence>
<comment type="catalytic activity">
    <reaction evidence="1">
        <text>adenosylcob(III)inamide + ATP = adenosylcob(III)inamide phosphate + ADP + H(+)</text>
        <dbReference type="Rhea" id="RHEA:15769"/>
        <dbReference type="ChEBI" id="CHEBI:2480"/>
        <dbReference type="ChEBI" id="CHEBI:15378"/>
        <dbReference type="ChEBI" id="CHEBI:30616"/>
        <dbReference type="ChEBI" id="CHEBI:58502"/>
        <dbReference type="ChEBI" id="CHEBI:456216"/>
        <dbReference type="EC" id="2.7.1.156"/>
    </reaction>
</comment>
<gene>
    <name evidence="20" type="ORF">BDD14_1586</name>
</gene>
<evidence type="ECO:0000313" key="20">
    <source>
        <dbReference type="EMBL" id="RZU40153.1"/>
    </source>
</evidence>
<evidence type="ECO:0000256" key="17">
    <source>
        <dbReference type="ARBA" id="ARBA00030571"/>
    </source>
</evidence>
<dbReference type="EMBL" id="SHKW01000001">
    <property type="protein sequence ID" value="RZU40153.1"/>
    <property type="molecule type" value="Genomic_DNA"/>
</dbReference>
<dbReference type="AlphaFoldDB" id="A0A4Q7YT48"/>
<feature type="binding site" evidence="19">
    <location>
        <begin position="56"/>
        <end position="59"/>
    </location>
    <ligand>
        <name>GTP</name>
        <dbReference type="ChEBI" id="CHEBI:37565"/>
    </ligand>
</feature>
<evidence type="ECO:0000256" key="2">
    <source>
        <dbReference type="ARBA" id="ARBA00000711"/>
    </source>
</evidence>
<evidence type="ECO:0000256" key="4">
    <source>
        <dbReference type="ARBA" id="ARBA00003889"/>
    </source>
</evidence>
<evidence type="ECO:0000256" key="8">
    <source>
        <dbReference type="ARBA" id="ARBA00012016"/>
    </source>
</evidence>
<dbReference type="Proteomes" id="UP000292958">
    <property type="component" value="Unassembled WGS sequence"/>
</dbReference>
<proteinExistence type="inferred from homology"/>
<evidence type="ECO:0000256" key="16">
    <source>
        <dbReference type="ARBA" id="ARBA00029570"/>
    </source>
</evidence>
<dbReference type="EC" id="2.7.7.62" evidence="9"/>
<evidence type="ECO:0000256" key="18">
    <source>
        <dbReference type="PIRSR" id="PIRSR006135-1"/>
    </source>
</evidence>
<dbReference type="CDD" id="cd00544">
    <property type="entry name" value="CobU"/>
    <property type="match status" value="1"/>
</dbReference>
<comment type="function">
    <text evidence="4">Catalyzes ATP-dependent phosphorylation of adenosylcobinamide and addition of GMP to adenosylcobinamide phosphate.</text>
</comment>
<dbReference type="PANTHER" id="PTHR34848">
    <property type="match status" value="1"/>
</dbReference>
<dbReference type="GO" id="GO:0008820">
    <property type="term" value="F:cobinamide phosphate guanylyltransferase activity"/>
    <property type="evidence" value="ECO:0007669"/>
    <property type="project" value="UniProtKB-EC"/>
</dbReference>
<evidence type="ECO:0000256" key="19">
    <source>
        <dbReference type="PIRSR" id="PIRSR006135-2"/>
    </source>
</evidence>